<feature type="region of interest" description="Disordered" evidence="2">
    <location>
        <begin position="477"/>
        <end position="509"/>
    </location>
</feature>
<dbReference type="PROSITE" id="PS50006">
    <property type="entry name" value="FHA_DOMAIN"/>
    <property type="match status" value="1"/>
</dbReference>
<gene>
    <name evidence="5" type="ORF">XA68_10771</name>
</gene>
<dbReference type="PROSITE" id="PS50011">
    <property type="entry name" value="PROTEIN_KINASE_DOM"/>
    <property type="match status" value="1"/>
</dbReference>
<evidence type="ECO:0000313" key="5">
    <source>
        <dbReference type="EMBL" id="PFH60566.1"/>
    </source>
</evidence>
<protein>
    <submittedName>
        <fullName evidence="5">Uncharacterized protein</fullName>
    </submittedName>
</protein>
<feature type="region of interest" description="Disordered" evidence="2">
    <location>
        <begin position="606"/>
        <end position="630"/>
    </location>
</feature>
<feature type="domain" description="Protein kinase" evidence="4">
    <location>
        <begin position="156"/>
        <end position="419"/>
    </location>
</feature>
<dbReference type="Proteomes" id="UP000037136">
    <property type="component" value="Unassembled WGS sequence"/>
</dbReference>
<dbReference type="AlphaFoldDB" id="A0A2A9PIC8"/>
<proteinExistence type="inferred from homology"/>
<dbReference type="SMART" id="SM00240">
    <property type="entry name" value="FHA"/>
    <property type="match status" value="1"/>
</dbReference>
<evidence type="ECO:0000313" key="6">
    <source>
        <dbReference type="Proteomes" id="UP000037136"/>
    </source>
</evidence>
<keyword evidence="6" id="KW-1185">Reference proteome</keyword>
<dbReference type="SUPFAM" id="SSF49879">
    <property type="entry name" value="SMAD/FHA domain"/>
    <property type="match status" value="1"/>
</dbReference>
<dbReference type="Pfam" id="PF00498">
    <property type="entry name" value="FHA"/>
    <property type="match status" value="1"/>
</dbReference>
<dbReference type="EMBL" id="LAZP02000121">
    <property type="protein sequence ID" value="PFH60566.1"/>
    <property type="molecule type" value="Genomic_DNA"/>
</dbReference>
<dbReference type="InterPro" id="IPR000253">
    <property type="entry name" value="FHA_dom"/>
</dbReference>
<comment type="similarity">
    <text evidence="1">Belongs to the protein kinase superfamily. CAMK Ser/Thr protein kinase family. CHEK2 subfamily.</text>
</comment>
<dbReference type="SMART" id="SM00220">
    <property type="entry name" value="S_TKc"/>
    <property type="match status" value="1"/>
</dbReference>
<dbReference type="OrthoDB" id="74764at2759"/>
<dbReference type="Pfam" id="PF00069">
    <property type="entry name" value="Pkinase"/>
    <property type="match status" value="1"/>
</dbReference>
<comment type="caution">
    <text evidence="5">The sequence shown here is derived from an EMBL/GenBank/DDBJ whole genome shotgun (WGS) entry which is preliminary data.</text>
</comment>
<dbReference type="InterPro" id="IPR000719">
    <property type="entry name" value="Prot_kinase_dom"/>
</dbReference>
<evidence type="ECO:0000259" key="4">
    <source>
        <dbReference type="PROSITE" id="PS50011"/>
    </source>
</evidence>
<dbReference type="GO" id="GO:0005524">
    <property type="term" value="F:ATP binding"/>
    <property type="evidence" value="ECO:0007669"/>
    <property type="project" value="InterPro"/>
</dbReference>
<organism evidence="5 6">
    <name type="scientific">Ophiocordyceps unilateralis</name>
    <name type="common">Zombie-ant fungus</name>
    <name type="synonym">Torrubia unilateralis</name>
    <dbReference type="NCBI Taxonomy" id="268505"/>
    <lineage>
        <taxon>Eukaryota</taxon>
        <taxon>Fungi</taxon>
        <taxon>Dikarya</taxon>
        <taxon>Ascomycota</taxon>
        <taxon>Pezizomycotina</taxon>
        <taxon>Sordariomycetes</taxon>
        <taxon>Hypocreomycetidae</taxon>
        <taxon>Hypocreales</taxon>
        <taxon>Ophiocordycipitaceae</taxon>
        <taxon>Ophiocordyceps</taxon>
    </lineage>
</organism>
<dbReference type="GO" id="GO:0004672">
    <property type="term" value="F:protein kinase activity"/>
    <property type="evidence" value="ECO:0007669"/>
    <property type="project" value="InterPro"/>
</dbReference>
<accession>A0A2A9PIC8</accession>
<dbReference type="PROSITE" id="PS00108">
    <property type="entry name" value="PROTEIN_KINASE_ST"/>
    <property type="match status" value="1"/>
</dbReference>
<dbReference type="STRING" id="268505.A0A2A9PIC8"/>
<name>A0A2A9PIC8_OPHUN</name>
<evidence type="ECO:0000256" key="2">
    <source>
        <dbReference type="SAM" id="MobiDB-lite"/>
    </source>
</evidence>
<dbReference type="SUPFAM" id="SSF56112">
    <property type="entry name" value="Protein kinase-like (PK-like)"/>
    <property type="match status" value="1"/>
</dbReference>
<evidence type="ECO:0000256" key="1">
    <source>
        <dbReference type="ARBA" id="ARBA00005575"/>
    </source>
</evidence>
<dbReference type="InterPro" id="IPR008984">
    <property type="entry name" value="SMAD_FHA_dom_sf"/>
</dbReference>
<dbReference type="Gene3D" id="2.60.200.20">
    <property type="match status" value="1"/>
</dbReference>
<reference evidence="5 6" key="2">
    <citation type="journal article" date="2017" name="Sci. Rep.">
        <title>Ant-infecting Ophiocordyceps genomes reveal a high diversity of potential behavioral manipulation genes and a possible major role for enterotoxins.</title>
        <authorList>
            <person name="de Bekker C."/>
            <person name="Ohm R.A."/>
            <person name="Evans H.C."/>
            <person name="Brachmann A."/>
            <person name="Hughes D.P."/>
        </authorList>
    </citation>
    <scope>NUCLEOTIDE SEQUENCE [LARGE SCALE GENOMIC DNA]</scope>
    <source>
        <strain evidence="5 6">SC16a</strain>
    </source>
</reference>
<reference evidence="5 6" key="1">
    <citation type="journal article" date="2015" name="BMC Genomics">
        <title>Gene expression during zombie ant biting behavior reflects the complexity underlying fungal parasitic behavioral manipulation.</title>
        <authorList>
            <person name="de Bekker C."/>
            <person name="Ohm R.A."/>
            <person name="Loreto R.G."/>
            <person name="Sebastian A."/>
            <person name="Albert I."/>
            <person name="Merrow M."/>
            <person name="Brachmann A."/>
            <person name="Hughes D.P."/>
        </authorList>
    </citation>
    <scope>NUCLEOTIDE SEQUENCE [LARGE SCALE GENOMIC DNA]</scope>
    <source>
        <strain evidence="5 6">SC16a</strain>
    </source>
</reference>
<dbReference type="PANTHER" id="PTHR24347">
    <property type="entry name" value="SERINE/THREONINE-PROTEIN KINASE"/>
    <property type="match status" value="1"/>
</dbReference>
<dbReference type="InterPro" id="IPR011009">
    <property type="entry name" value="Kinase-like_dom_sf"/>
</dbReference>
<evidence type="ECO:0000259" key="3">
    <source>
        <dbReference type="PROSITE" id="PS50006"/>
    </source>
</evidence>
<feature type="compositionally biased region" description="Basic and acidic residues" evidence="2">
    <location>
        <begin position="564"/>
        <end position="575"/>
    </location>
</feature>
<feature type="region of interest" description="Disordered" evidence="2">
    <location>
        <begin position="529"/>
        <end position="575"/>
    </location>
</feature>
<sequence length="630" mass="71951">MASPPPVAGKKSRQEKPRRYLILRDRLAEDKDQKLVPIWDDEVLNIGRHPESSPRIGDGYNTVVSRRHCEIYVVVYDEFDSNVYVRDRNTRNGTFVNNVRIGTGPGISPSHLLQDGDVIDIHPNWTMTYYDRQIPQSNARTSIQEMEHGLFEKKYRVSQRCLGQGAEGMVYLATEVETKKQLVCKVVDLSKLKGRNAPEDIRRKLQEADVLRQLQHPNIVRYVDAIVSPHSLYTFTELATGGDLWSFLYQRPLVGEFDTRVIVRQLVQALDYIHKKGVVHRDLKPENILLAYSPNVVCPRILLSDFGACAVPRRSRMLTHAGTANYQAPEILDQSEPHTACVDMWSLGIVTLTLLTHGMDISLRGLDRMTQEELHAFVEEEALRPGHYSALCEEFIMHCLQTLPSLRISSMQARNHRWLCWPERHLRHFEKLERISRSNWKACEKLRPMPLQLPDVTDEHVSWEEHMRLSNLIGAWPRGNSEAEKTDQSSEYFGMPVQPEDDDSSSKVAAVTEDKFSWDLSRSVAQTSPIKPLPLKSHDEDSAMGTKKKADQPAGRRMSSLPLPKHDRPMGEEKDQRKLIIEELRRAKVKFLPDIPAFATCQAAAETGAREQPFSDVSSPVRGRKRQRPA</sequence>
<dbReference type="InterPro" id="IPR008271">
    <property type="entry name" value="Ser/Thr_kinase_AS"/>
</dbReference>
<feature type="domain" description="FHA" evidence="3">
    <location>
        <begin position="44"/>
        <end position="101"/>
    </location>
</feature>
<dbReference type="Gene3D" id="1.10.510.10">
    <property type="entry name" value="Transferase(Phosphotransferase) domain 1"/>
    <property type="match status" value="1"/>
</dbReference>